<feature type="non-terminal residue" evidence="1">
    <location>
        <position position="1"/>
    </location>
</feature>
<gene>
    <name evidence="1" type="ORF">TSPGSL018_29617</name>
</gene>
<name>A0A061QP95_9CHLO</name>
<dbReference type="AlphaFoldDB" id="A0A061QP95"/>
<reference evidence="1" key="1">
    <citation type="submission" date="2014-05" db="EMBL/GenBank/DDBJ databases">
        <title>The transcriptome of the halophilic microalga Tetraselmis sp. GSL018 isolated from the Great Salt Lake, Utah.</title>
        <authorList>
            <person name="Jinkerson R.E."/>
            <person name="D'Adamo S."/>
            <person name="Posewitz M.C."/>
        </authorList>
    </citation>
    <scope>NUCLEOTIDE SEQUENCE</scope>
    <source>
        <strain evidence="1">GSL018</strain>
    </source>
</reference>
<organism evidence="1">
    <name type="scientific">Tetraselmis sp. GSL018</name>
    <dbReference type="NCBI Taxonomy" id="582737"/>
    <lineage>
        <taxon>Eukaryota</taxon>
        <taxon>Viridiplantae</taxon>
        <taxon>Chlorophyta</taxon>
        <taxon>core chlorophytes</taxon>
        <taxon>Chlorodendrophyceae</taxon>
        <taxon>Chlorodendrales</taxon>
        <taxon>Chlorodendraceae</taxon>
        <taxon>Tetraselmis</taxon>
    </lineage>
</organism>
<evidence type="ECO:0000313" key="1">
    <source>
        <dbReference type="EMBL" id="JAC60171.1"/>
    </source>
</evidence>
<sequence length="54" mass="5858">SAGSESVLNPYKLCSQDIPCLITGTKAVARGSRFPVLLGLGKRSGRRERKKKIN</sequence>
<protein>
    <submittedName>
        <fullName evidence="1">Uncharacterized protein</fullName>
    </submittedName>
</protein>
<accession>A0A061QP95</accession>
<dbReference type="EMBL" id="GBEZ01027099">
    <property type="protein sequence ID" value="JAC60171.1"/>
    <property type="molecule type" value="Transcribed_RNA"/>
</dbReference>
<proteinExistence type="predicted"/>